<dbReference type="Gene3D" id="3.40.50.1820">
    <property type="entry name" value="alpha/beta hydrolase"/>
    <property type="match status" value="1"/>
</dbReference>
<organism evidence="3 4">
    <name type="scientific">Kribbella lupini</name>
    <dbReference type="NCBI Taxonomy" id="291602"/>
    <lineage>
        <taxon>Bacteria</taxon>
        <taxon>Bacillati</taxon>
        <taxon>Actinomycetota</taxon>
        <taxon>Actinomycetes</taxon>
        <taxon>Propionibacteriales</taxon>
        <taxon>Kribbellaceae</taxon>
        <taxon>Kribbella</taxon>
    </lineage>
</organism>
<dbReference type="InterPro" id="IPR010427">
    <property type="entry name" value="DUF1023"/>
</dbReference>
<accession>A0ABN2BKS1</accession>
<sequence length="416" mass="44889">MSFDDLLERVTDLPAEKAAREVRDYFAALPQDAARALAESRTREVGGLDGVPAPLRYRANHLRLVEAHEGLRARLDSASNDEVTRYNTLSEMLAPVGQRLDVDADGNRIVVPVHRQFLLAEPEGQGRMVEVLGDLATADRVSVLVPGMNNNLDKVRSQIARAQDLQTESGPGSATVVWLGYDAPLTLEAAMSKESSIAAAPLLARFTAGLRTEVRPDADKTLIGNSYGGQVVGQAMLREGVRFDRVILTGCPGVEPHVRGAADFVPEGVPLYVARAPGDYISYAEPHGPDPASFPDAIRFETNDGKVAVRGHLSYFAHDSESLRNIGRIIRGDLQAVTRTSTTPEEESRVLPGLSWAEPLRQATASPVAVPLAKVFDGVRALGKLSAPRPEPVNDGARVRRTPSPGVTRRPEGPTR</sequence>
<dbReference type="EMBL" id="BAAANC010000002">
    <property type="protein sequence ID" value="GAA1541246.1"/>
    <property type="molecule type" value="Genomic_DNA"/>
</dbReference>
<name>A0ABN2BKS1_9ACTN</name>
<dbReference type="InterPro" id="IPR029058">
    <property type="entry name" value="AB_hydrolase_fold"/>
</dbReference>
<gene>
    <name evidence="3" type="ORF">GCM10009741_50220</name>
</gene>
<dbReference type="Pfam" id="PF06259">
    <property type="entry name" value="Abhydrolase_8"/>
    <property type="match status" value="1"/>
</dbReference>
<protein>
    <recommendedName>
        <fullName evidence="2">DUF1023 domain-containing protein</fullName>
    </recommendedName>
</protein>
<evidence type="ECO:0000259" key="2">
    <source>
        <dbReference type="Pfam" id="PF06259"/>
    </source>
</evidence>
<dbReference type="Proteomes" id="UP001500363">
    <property type="component" value="Unassembled WGS sequence"/>
</dbReference>
<feature type="domain" description="DUF1023" evidence="2">
    <location>
        <begin position="122"/>
        <end position="284"/>
    </location>
</feature>
<dbReference type="SUPFAM" id="SSF53474">
    <property type="entry name" value="alpha/beta-Hydrolases"/>
    <property type="match status" value="1"/>
</dbReference>
<evidence type="ECO:0000313" key="3">
    <source>
        <dbReference type="EMBL" id="GAA1541246.1"/>
    </source>
</evidence>
<evidence type="ECO:0000313" key="4">
    <source>
        <dbReference type="Proteomes" id="UP001500363"/>
    </source>
</evidence>
<proteinExistence type="predicted"/>
<dbReference type="RefSeq" id="WP_344178125.1">
    <property type="nucleotide sequence ID" value="NZ_BAAANC010000002.1"/>
</dbReference>
<comment type="caution">
    <text evidence="3">The sequence shown here is derived from an EMBL/GenBank/DDBJ whole genome shotgun (WGS) entry which is preliminary data.</text>
</comment>
<feature type="region of interest" description="Disordered" evidence="1">
    <location>
        <begin position="385"/>
        <end position="416"/>
    </location>
</feature>
<evidence type="ECO:0000256" key="1">
    <source>
        <dbReference type="SAM" id="MobiDB-lite"/>
    </source>
</evidence>
<reference evidence="3 4" key="1">
    <citation type="journal article" date="2019" name="Int. J. Syst. Evol. Microbiol.">
        <title>The Global Catalogue of Microorganisms (GCM) 10K type strain sequencing project: providing services to taxonomists for standard genome sequencing and annotation.</title>
        <authorList>
            <consortium name="The Broad Institute Genomics Platform"/>
            <consortium name="The Broad Institute Genome Sequencing Center for Infectious Disease"/>
            <person name="Wu L."/>
            <person name="Ma J."/>
        </authorList>
    </citation>
    <scope>NUCLEOTIDE SEQUENCE [LARGE SCALE GENOMIC DNA]</scope>
    <source>
        <strain evidence="3 4">JCM 14303</strain>
    </source>
</reference>
<keyword evidence="4" id="KW-1185">Reference proteome</keyword>